<sequence>MRCVIARFPFDLTRSGVLESMKGIKPEHAPGESVIIGRRTYPVKQVGQVITRQDRRDFSAGEVLRAMTQLGFTCRDLAPAPAPTRVLNPVQQASAMLGAPAAA</sequence>
<dbReference type="AlphaFoldDB" id="A0A0U3KL31"/>
<dbReference type="KEGG" id="sgb:WQO_19425"/>
<organism evidence="1 2">
    <name type="scientific">Streptomyces globisporus C-1027</name>
    <dbReference type="NCBI Taxonomy" id="1172567"/>
    <lineage>
        <taxon>Bacteria</taxon>
        <taxon>Bacillati</taxon>
        <taxon>Actinomycetota</taxon>
        <taxon>Actinomycetes</taxon>
        <taxon>Kitasatosporales</taxon>
        <taxon>Streptomycetaceae</taxon>
        <taxon>Streptomyces</taxon>
    </lineage>
</organism>
<dbReference type="NCBIfam" id="NF038312">
    <property type="entry name" value="SCO5918_fam"/>
    <property type="match status" value="1"/>
</dbReference>
<dbReference type="InterPro" id="IPR047719">
    <property type="entry name" value="SCO5918-like"/>
</dbReference>
<dbReference type="EMBL" id="CP013738">
    <property type="protein sequence ID" value="ALU95297.1"/>
    <property type="molecule type" value="Genomic_DNA"/>
</dbReference>
<gene>
    <name evidence="1" type="ORF">WQO_19425</name>
</gene>
<accession>A0A0U3KL31</accession>
<evidence type="ECO:0000313" key="1">
    <source>
        <dbReference type="EMBL" id="ALU95297.1"/>
    </source>
</evidence>
<proteinExistence type="predicted"/>
<evidence type="ECO:0000313" key="2">
    <source>
        <dbReference type="Proteomes" id="UP000064183"/>
    </source>
</evidence>
<dbReference type="GeneID" id="27784546"/>
<dbReference type="Proteomes" id="UP000064183">
    <property type="component" value="Chromosome"/>
</dbReference>
<protein>
    <submittedName>
        <fullName evidence="1">Uncharacterized protein</fullName>
    </submittedName>
</protein>
<dbReference type="STRING" id="1172567.WQO_19425"/>
<name>A0A0U3KL31_STRGL</name>
<reference evidence="1 2" key="1">
    <citation type="journal article" date="2012" name="J. Bacteriol.">
        <title>Draft genome sequence of Streptomyces globisporus C-1027, which produces an antitumor antibiotic consisting of a nine-membered enediyne with a chromoprotein.</title>
        <authorList>
            <person name="Wang L."/>
            <person name="Wang S."/>
            <person name="He Q."/>
            <person name="Yu T."/>
            <person name="Li Q."/>
            <person name="Hong B."/>
        </authorList>
    </citation>
    <scope>NUCLEOTIDE SEQUENCE [LARGE SCALE GENOMIC DNA]</scope>
    <source>
        <strain evidence="1 2">C-1027</strain>
    </source>
</reference>
<dbReference type="RefSeq" id="WP_010056041.1">
    <property type="nucleotide sequence ID" value="NZ_CP013738.1"/>
</dbReference>